<dbReference type="SUPFAM" id="SSF103506">
    <property type="entry name" value="Mitochondrial carrier"/>
    <property type="match status" value="1"/>
</dbReference>
<organism evidence="4">
    <name type="scientific">Neobodo designis</name>
    <name type="common">Flagellated protozoan</name>
    <name type="synonym">Bodo designis</name>
    <dbReference type="NCBI Taxonomy" id="312471"/>
    <lineage>
        <taxon>Eukaryota</taxon>
        <taxon>Discoba</taxon>
        <taxon>Euglenozoa</taxon>
        <taxon>Kinetoplastea</taxon>
        <taxon>Metakinetoplastina</taxon>
        <taxon>Neobodonida</taxon>
        <taxon>Neobodo</taxon>
    </lineage>
</organism>
<dbReference type="AlphaFoldDB" id="A0A7S1QTJ2"/>
<gene>
    <name evidence="4" type="ORF">NDES1114_LOCUS31248</name>
</gene>
<evidence type="ECO:0000313" key="4">
    <source>
        <dbReference type="EMBL" id="CAD9147975.1"/>
    </source>
</evidence>
<evidence type="ECO:0008006" key="5">
    <source>
        <dbReference type="Google" id="ProtNLM"/>
    </source>
</evidence>
<evidence type="ECO:0000256" key="1">
    <source>
        <dbReference type="ARBA" id="ARBA00004370"/>
    </source>
</evidence>
<name>A0A7S1QTJ2_NEODS</name>
<dbReference type="GO" id="GO:0016020">
    <property type="term" value="C:membrane"/>
    <property type="evidence" value="ECO:0007669"/>
    <property type="project" value="UniProtKB-SubCell"/>
</dbReference>
<dbReference type="EMBL" id="HBGF01046698">
    <property type="protein sequence ID" value="CAD9147975.1"/>
    <property type="molecule type" value="Transcribed_RNA"/>
</dbReference>
<keyword evidence="3" id="KW-0472">Membrane</keyword>
<sequence>MTGVAVTAIRHPYDVLRATAEHPSAPVRFKGPLDVLVQTAKQNPKFLAGLYNGGLTSCLANVLHFGGLFGTWELTKYDGAEASWQRQLFYAYASVLFGHTLQYPIHFTKQALHEYNRTKRFGGVTMKGFLLEQRKRTGVTVLYTGFFSSKPLIGCVPGALTLWAFDYGKRWLWEQQVGPQKRV</sequence>
<proteinExistence type="predicted"/>
<comment type="subcellular location">
    <subcellularLocation>
        <location evidence="1">Membrane</location>
    </subcellularLocation>
</comment>
<keyword evidence="2" id="KW-0812">Transmembrane</keyword>
<reference evidence="4" key="1">
    <citation type="submission" date="2021-01" db="EMBL/GenBank/DDBJ databases">
        <authorList>
            <person name="Corre E."/>
            <person name="Pelletier E."/>
            <person name="Niang G."/>
            <person name="Scheremetjew M."/>
            <person name="Finn R."/>
            <person name="Kale V."/>
            <person name="Holt S."/>
            <person name="Cochrane G."/>
            <person name="Meng A."/>
            <person name="Brown T."/>
            <person name="Cohen L."/>
        </authorList>
    </citation>
    <scope>NUCLEOTIDE SEQUENCE</scope>
    <source>
        <strain evidence="4">CCAP 1951/1</strain>
    </source>
</reference>
<evidence type="ECO:0000256" key="3">
    <source>
        <dbReference type="ARBA" id="ARBA00023136"/>
    </source>
</evidence>
<protein>
    <recommendedName>
        <fullName evidence="5">ADP,ATP carrier protein</fullName>
    </recommendedName>
</protein>
<evidence type="ECO:0000256" key="2">
    <source>
        <dbReference type="ARBA" id="ARBA00022692"/>
    </source>
</evidence>
<accession>A0A7S1QTJ2</accession>
<dbReference type="InterPro" id="IPR023395">
    <property type="entry name" value="MCP_dom_sf"/>
</dbReference>
<dbReference type="Gene3D" id="1.50.40.10">
    <property type="entry name" value="Mitochondrial carrier domain"/>
    <property type="match status" value="1"/>
</dbReference>